<accession>A0A060RGX9</accession>
<comment type="subcellular location">
    <subcellularLocation>
        <location evidence="1">Membrane</location>
        <topology evidence="1">Multi-pass membrane protein</topology>
    </subcellularLocation>
</comment>
<reference evidence="9 10" key="1">
    <citation type="submission" date="2014-02" db="EMBL/GenBank/DDBJ databases">
        <authorList>
            <person name="Manrique M."/>
        </authorList>
    </citation>
    <scope>NUCLEOTIDE SEQUENCE [LARGE SCALE GENOMIC DNA]</scope>
    <source>
        <strain evidence="9 10">LMG17956</strain>
    </source>
</reference>
<dbReference type="Pfam" id="PF02397">
    <property type="entry name" value="Bac_transf"/>
    <property type="match status" value="1"/>
</dbReference>
<feature type="domain" description="Bacterial sugar transferase" evidence="8">
    <location>
        <begin position="263"/>
        <end position="453"/>
    </location>
</feature>
<evidence type="ECO:0000259" key="8">
    <source>
        <dbReference type="Pfam" id="PF02397"/>
    </source>
</evidence>
<keyword evidence="3 9" id="KW-0808">Transferase</keyword>
<feature type="transmembrane region" description="Helical" evidence="7">
    <location>
        <begin position="12"/>
        <end position="32"/>
    </location>
</feature>
<evidence type="ECO:0000256" key="2">
    <source>
        <dbReference type="ARBA" id="ARBA00006464"/>
    </source>
</evidence>
<keyword evidence="5 7" id="KW-1133">Transmembrane helix</keyword>
<evidence type="ECO:0000256" key="4">
    <source>
        <dbReference type="ARBA" id="ARBA00022692"/>
    </source>
</evidence>
<dbReference type="Proteomes" id="UP000027584">
    <property type="component" value="Unassembled WGS sequence"/>
</dbReference>
<evidence type="ECO:0000256" key="6">
    <source>
        <dbReference type="ARBA" id="ARBA00023136"/>
    </source>
</evidence>
<gene>
    <name evidence="9" type="ORF">BN963_SGAL_00896</name>
</gene>
<keyword evidence="4 7" id="KW-0812">Transmembrane</keyword>
<dbReference type="NCBIfam" id="TIGR03025">
    <property type="entry name" value="EPS_sugtrans"/>
    <property type="match status" value="1"/>
</dbReference>
<dbReference type="InterPro" id="IPR017475">
    <property type="entry name" value="EPS_sugar_tfrase"/>
</dbReference>
<feature type="transmembrane region" description="Helical" evidence="7">
    <location>
        <begin position="38"/>
        <end position="56"/>
    </location>
</feature>
<comment type="similarity">
    <text evidence="2">Belongs to the bacterial sugar transferase family.</text>
</comment>
<sequence length="458" mass="52558">MYSEDSKKKVYYLLSDIIALVVSYLILAQFYPYHLFDSKFFAVVFGILIVIVGVLSDEYSSITNRGYLKELKASVIYGMKVLVLFTFVLILGKIRFIHDISQMSYFFLGQIFILVSLFVFIGRILVKNLFKSHAMDIKQVLFVTDFTNGKEVIKELNNSNYHIAAYISRRDNPDISQPILKSTKEIRDFVANHQVDEIFVAKNHQDDFTEFAHCLKLLGIPTTVAVGNYSDFYVGNSVLKKVGDTTFITTAFNIVKFRQIALKRLMDIAMALVGLVITGIVAIIIAPIVKKQSPGPLIFKQKRVGKNGKVFEIYKFRSMYTDAEERKKELLAQNDLDTDLMFKMEDDPRIFPFGHKLRDWSLDELPQFINVLKGEMSVVGTRPPTLDEYHHYELHHFKRLTTKPGITGLWQVSGRSDITDFEEVVALDMKYIQNWSISEDIKIIAKTFGVVLKREGSR</sequence>
<name>A0A060RGX9_9STRE</name>
<feature type="transmembrane region" description="Helical" evidence="7">
    <location>
        <begin position="77"/>
        <end position="97"/>
    </location>
</feature>
<feature type="transmembrane region" description="Helical" evidence="7">
    <location>
        <begin position="103"/>
        <end position="126"/>
    </location>
</feature>
<dbReference type="PANTHER" id="PTHR30576">
    <property type="entry name" value="COLANIC BIOSYNTHESIS UDP-GLUCOSE LIPID CARRIER TRANSFERASE"/>
    <property type="match status" value="1"/>
</dbReference>
<evidence type="ECO:0000256" key="1">
    <source>
        <dbReference type="ARBA" id="ARBA00004141"/>
    </source>
</evidence>
<dbReference type="EMBL" id="CCBC010000135">
    <property type="protein sequence ID" value="CDO17703.1"/>
    <property type="molecule type" value="Genomic_DNA"/>
</dbReference>
<protein>
    <submittedName>
        <fullName evidence="9">Putative undecaprenyl-phosphate glycosyl-1-phosph ate transferase CpsE</fullName>
    </submittedName>
</protein>
<evidence type="ECO:0000313" key="9">
    <source>
        <dbReference type="EMBL" id="CDO17703.1"/>
    </source>
</evidence>
<evidence type="ECO:0000313" key="10">
    <source>
        <dbReference type="Proteomes" id="UP000027584"/>
    </source>
</evidence>
<dbReference type="GO" id="GO:0016780">
    <property type="term" value="F:phosphotransferase activity, for other substituted phosphate groups"/>
    <property type="evidence" value="ECO:0007669"/>
    <property type="project" value="TreeGrafter"/>
</dbReference>
<evidence type="ECO:0000256" key="3">
    <source>
        <dbReference type="ARBA" id="ARBA00022679"/>
    </source>
</evidence>
<reference evidence="9 10" key="2">
    <citation type="submission" date="2014-05" db="EMBL/GenBank/DDBJ databases">
        <title>Genome sequence of Streptococcus gallolyticus.</title>
        <authorList>
            <person name="Del Campo R."/>
        </authorList>
    </citation>
    <scope>NUCLEOTIDE SEQUENCE [LARGE SCALE GENOMIC DNA]</scope>
    <source>
        <strain evidence="9 10">LMG17956</strain>
    </source>
</reference>
<organism evidence="9 10">
    <name type="scientific">Streptococcus gallolyticus</name>
    <dbReference type="NCBI Taxonomy" id="315405"/>
    <lineage>
        <taxon>Bacteria</taxon>
        <taxon>Bacillati</taxon>
        <taxon>Bacillota</taxon>
        <taxon>Bacilli</taxon>
        <taxon>Lactobacillales</taxon>
        <taxon>Streptococcaceae</taxon>
        <taxon>Streptococcus</taxon>
    </lineage>
</organism>
<dbReference type="InterPro" id="IPR003362">
    <property type="entry name" value="Bact_transf"/>
</dbReference>
<proteinExistence type="inferred from homology"/>
<dbReference type="PANTHER" id="PTHR30576:SF10">
    <property type="entry name" value="SLL5057 PROTEIN"/>
    <property type="match status" value="1"/>
</dbReference>
<comment type="caution">
    <text evidence="9">The sequence shown here is derived from an EMBL/GenBank/DDBJ whole genome shotgun (WGS) entry which is preliminary data.</text>
</comment>
<keyword evidence="6 7" id="KW-0472">Membrane</keyword>
<dbReference type="GO" id="GO:0016020">
    <property type="term" value="C:membrane"/>
    <property type="evidence" value="ECO:0007669"/>
    <property type="project" value="UniProtKB-SubCell"/>
</dbReference>
<dbReference type="Pfam" id="PF13727">
    <property type="entry name" value="CoA_binding_3"/>
    <property type="match status" value="1"/>
</dbReference>
<evidence type="ECO:0000256" key="7">
    <source>
        <dbReference type="SAM" id="Phobius"/>
    </source>
</evidence>
<feature type="transmembrane region" description="Helical" evidence="7">
    <location>
        <begin position="268"/>
        <end position="289"/>
    </location>
</feature>
<evidence type="ECO:0000256" key="5">
    <source>
        <dbReference type="ARBA" id="ARBA00022989"/>
    </source>
</evidence>
<dbReference type="AlphaFoldDB" id="A0A060RGX9"/>